<dbReference type="Proteomes" id="UP000246740">
    <property type="component" value="Unassembled WGS sequence"/>
</dbReference>
<accession>A0A317XYA3</accession>
<feature type="region of interest" description="Disordered" evidence="1">
    <location>
        <begin position="605"/>
        <end position="626"/>
    </location>
</feature>
<feature type="compositionally biased region" description="Low complexity" evidence="1">
    <location>
        <begin position="516"/>
        <end position="527"/>
    </location>
</feature>
<evidence type="ECO:0000313" key="2">
    <source>
        <dbReference type="EMBL" id="PWZ02261.1"/>
    </source>
</evidence>
<organism evidence="2 3">
    <name type="scientific">Testicularia cyperi</name>
    <dbReference type="NCBI Taxonomy" id="1882483"/>
    <lineage>
        <taxon>Eukaryota</taxon>
        <taxon>Fungi</taxon>
        <taxon>Dikarya</taxon>
        <taxon>Basidiomycota</taxon>
        <taxon>Ustilaginomycotina</taxon>
        <taxon>Ustilaginomycetes</taxon>
        <taxon>Ustilaginales</taxon>
        <taxon>Anthracoideaceae</taxon>
        <taxon>Testicularia</taxon>
    </lineage>
</organism>
<feature type="region of interest" description="Disordered" evidence="1">
    <location>
        <begin position="220"/>
        <end position="255"/>
    </location>
</feature>
<sequence>MLRVDKESRYRSSPVWHGNGQEFETCSTCCITYVVHYSYCCFFALFCPSFCSPLLLCCHVVDIPIGPLDTVFNQATVVLYSSPSVAAVGQSIALPALRRPEAHRLCAELVLASVLAWLYCNADRPIAFADRARDTDTLSLLRSHMPVEMHSSECTSMDAHPPERFYQHKRLTSESHDKFGPVRYAFNASQPSLTHSMSTHPDSTPSSVCRPDFSEYGHETGQSDCGASFISEHQPSYDDTSDIDESPLGPSNSKPTLVKFVEPVVARDPTSNTRLTGMKRRAQRKKSSMEAPMNVAHVPVLPFDEDADEIGGTLAFPSVPQRDATNEIRATSFERWNVDTLDIALEDLLLNKERVPLQPVPSTLPKSRGAVVHSVLDEAQQSDDNQAARDLMSKQSQQLGLDRRPSRQASTTSSQSIRRSDSFHQFRVRALSTGEQHVRRVHGDTSILSHPTEPLPDSPAELEQPATGTFAKRAQVPSLDHPLASSPQRMLSRSEGISQNNQSCDNIFAFAPPGLSSQSCHSHSPSQTGKLPLPAHGDHRSNSAESDEVGTPRGGSGLRDKVRRAESIASSQNSSLRDLDPKAIISRIRAQPMQCGLEAELSDPIEPETDFDSMSTEHGPSKVRAEDLPPLLSTHYLRGREFSALDRHEAEKLTRLPERQLAVAAAASVSESRLAAPRNGKGKEVAYEPISILRAEAEFLHHDPSAKPTKSKKSKGFSSSSSSSGHFWNSHSSSSRSIASSRSTIASSSSVSSLRADSSTSDISSIAGSSVATHHSNVNAYSASSAFGLKSIKSSMRLKSLAKP</sequence>
<dbReference type="InParanoid" id="A0A317XYA3"/>
<gene>
    <name evidence="2" type="ORF">BCV70DRAFT_204945</name>
</gene>
<feature type="compositionally biased region" description="Basic residues" evidence="1">
    <location>
        <begin position="277"/>
        <end position="286"/>
    </location>
</feature>
<evidence type="ECO:0000313" key="3">
    <source>
        <dbReference type="Proteomes" id="UP000246740"/>
    </source>
</evidence>
<protein>
    <submittedName>
        <fullName evidence="2">Uncharacterized protein</fullName>
    </submittedName>
</protein>
<feature type="region of interest" description="Disordered" evidence="1">
    <location>
        <begin position="381"/>
        <end position="421"/>
    </location>
</feature>
<reference evidence="2 3" key="1">
    <citation type="journal article" date="2018" name="Mol. Biol. Evol.">
        <title>Broad Genomic Sampling Reveals a Smut Pathogenic Ancestry of the Fungal Clade Ustilaginomycotina.</title>
        <authorList>
            <person name="Kijpornyongpan T."/>
            <person name="Mondo S.J."/>
            <person name="Barry K."/>
            <person name="Sandor L."/>
            <person name="Lee J."/>
            <person name="Lipzen A."/>
            <person name="Pangilinan J."/>
            <person name="LaButti K."/>
            <person name="Hainaut M."/>
            <person name="Henrissat B."/>
            <person name="Grigoriev I.V."/>
            <person name="Spatafora J.W."/>
            <person name="Aime M.C."/>
        </authorList>
    </citation>
    <scope>NUCLEOTIDE SEQUENCE [LARGE SCALE GENOMIC DNA]</scope>
    <source>
        <strain evidence="2 3">MCA 3645</strain>
    </source>
</reference>
<dbReference type="EMBL" id="KZ819189">
    <property type="protein sequence ID" value="PWZ02261.1"/>
    <property type="molecule type" value="Genomic_DNA"/>
</dbReference>
<keyword evidence="3" id="KW-1185">Reference proteome</keyword>
<feature type="compositionally biased region" description="Polar residues" evidence="1">
    <location>
        <begin position="407"/>
        <end position="417"/>
    </location>
</feature>
<dbReference type="OrthoDB" id="2552118at2759"/>
<feature type="region of interest" description="Disordered" evidence="1">
    <location>
        <begin position="434"/>
        <end position="463"/>
    </location>
</feature>
<feature type="region of interest" description="Disordered" evidence="1">
    <location>
        <begin position="515"/>
        <end position="576"/>
    </location>
</feature>
<name>A0A317XYA3_9BASI</name>
<proteinExistence type="predicted"/>
<dbReference type="AlphaFoldDB" id="A0A317XYA3"/>
<evidence type="ECO:0000256" key="1">
    <source>
        <dbReference type="SAM" id="MobiDB-lite"/>
    </source>
</evidence>
<feature type="region of interest" description="Disordered" evidence="1">
    <location>
        <begin position="270"/>
        <end position="289"/>
    </location>
</feature>
<feature type="region of interest" description="Disordered" evidence="1">
    <location>
        <begin position="703"/>
        <end position="769"/>
    </location>
</feature>
<feature type="compositionally biased region" description="Low complexity" evidence="1">
    <location>
        <begin position="716"/>
        <end position="769"/>
    </location>
</feature>
<feature type="compositionally biased region" description="Polar residues" evidence="1">
    <location>
        <begin position="220"/>
        <end position="238"/>
    </location>
</feature>